<dbReference type="EMBL" id="QDAY01000006">
    <property type="protein sequence ID" value="KAA9447444.1"/>
    <property type="molecule type" value="Genomic_DNA"/>
</dbReference>
<dbReference type="Proteomes" id="UP000368512">
    <property type="component" value="Unassembled WGS sequence"/>
</dbReference>
<dbReference type="EMBL" id="AAAIXK010000008">
    <property type="protein sequence ID" value="EAC5551527.1"/>
    <property type="molecule type" value="Genomic_DNA"/>
</dbReference>
<reference evidence="86 87" key="3">
    <citation type="journal article" date="2018" name="Genome Biol.">
        <title>SKESA: strategic k-mer extension for scrupulous assemblies.</title>
        <authorList>
            <person name="Souvorov A."/>
            <person name="Agarwala R."/>
            <person name="Lipman D.J."/>
        </authorList>
    </citation>
    <scope>NUCLEOTIDE SEQUENCE [LARGE SCALE GENOMIC DNA]</scope>
    <source>
        <strain evidence="37">09CEB371LM</strain>
        <strain evidence="43">2017-325981-023-01</strain>
        <strain evidence="39 89">CFIAFB20100120</strain>
        <strain evidence="38 86">CFIAFB20130012</strain>
        <strain evidence="41">CFIAFB20170037</strain>
        <strain evidence="40 87">CFIAFB20170045</strain>
        <strain evidence="42 88">DMG1500109</strain>
    </source>
</reference>
<evidence type="ECO:0000313" key="27">
    <source>
        <dbReference type="EMBL" id="ECB9473796.1"/>
    </source>
</evidence>
<dbReference type="Proteomes" id="UP000427828">
    <property type="component" value="Unassembled WGS sequence"/>
</dbReference>
<evidence type="ECO:0000313" key="82">
    <source>
        <dbReference type="Proteomes" id="UP000546397"/>
    </source>
</evidence>
<evidence type="ECO:0000313" key="50">
    <source>
        <dbReference type="Proteomes" id="UP000337746"/>
    </source>
</evidence>
<dbReference type="EMBL" id="DAAEEB010000013">
    <property type="protein sequence ID" value="HAA8054300.1"/>
    <property type="molecule type" value="Genomic_DNA"/>
</dbReference>
<dbReference type="Proteomes" id="UP000350032">
    <property type="component" value="Unassembled WGS sequence"/>
</dbReference>
<accession>A0A0B8R7X0</accession>
<dbReference type="NCBIfam" id="TIGR01484">
    <property type="entry name" value="HAD-SF-IIB"/>
    <property type="match status" value="1"/>
</dbReference>
<dbReference type="Proteomes" id="UP000842809">
    <property type="component" value="Unassembled WGS sequence"/>
</dbReference>
<evidence type="ECO:0000313" key="16">
    <source>
        <dbReference type="EMBL" id="EAG4332361.1"/>
    </source>
</evidence>
<evidence type="ECO:0000313" key="10">
    <source>
        <dbReference type="EMBL" id="EAE1339893.1"/>
    </source>
</evidence>
<dbReference type="EMBL" id="AABCVX010000002">
    <property type="protein sequence ID" value="EAG6168957.1"/>
    <property type="molecule type" value="Genomic_DNA"/>
</dbReference>
<dbReference type="EMBL" id="AALEDS010000001">
    <property type="protein sequence ID" value="ECY6543129.1"/>
    <property type="molecule type" value="Genomic_DNA"/>
</dbReference>
<evidence type="ECO:0000313" key="1">
    <source>
        <dbReference type="EMBL" id="EAC4552840.1"/>
    </source>
</evidence>
<reference evidence="47 48" key="2">
    <citation type="journal article" date="2018" name="BMC Genomics">
        <title>Genes significantly associated with lineage II food isolates of Listeria monocytogenes.</title>
        <authorList>
            <person name="Pirone-Davies C."/>
            <person name="Chen Y."/>
            <person name="Pightling A."/>
            <person name="Ryan G."/>
            <person name="Wang Y."/>
            <person name="Yao K."/>
            <person name="Hoffmann M."/>
            <person name="Allard M.W."/>
        </authorList>
    </citation>
    <scope>NUCLEOTIDE SEQUENCE [LARGE SCALE GENOMIC DNA]</scope>
    <source>
        <strain evidence="47 48">PNUSAL000550</strain>
    </source>
</reference>
<dbReference type="Proteomes" id="UP000843503">
    <property type="component" value="Unassembled WGS sequence"/>
</dbReference>
<evidence type="ECO:0000313" key="61">
    <source>
        <dbReference type="Proteomes" id="UP000379076"/>
    </source>
</evidence>
<dbReference type="Proteomes" id="UP000840197">
    <property type="component" value="Unassembled WGS sequence"/>
</dbReference>
<gene>
    <name evidence="47" type="primary">yida_1</name>
    <name evidence="43" type="synonym">yidA</name>
    <name evidence="12" type="ORF">A8L61_07830</name>
    <name evidence="19" type="ORF">AB917_02205</name>
    <name evidence="1" type="ORF">ABZ57_10110</name>
    <name evidence="46" type="ORF">AJL21_01880</name>
    <name evidence="10" type="ORF">ART25_13315</name>
    <name evidence="2" type="ORF">ARY78_13915</name>
    <name evidence="14" type="ORF">B1N52_06525</name>
    <name evidence="15" type="ORF">B5K54_09570</name>
    <name evidence="30" type="ORF">BCZ19_13135</name>
    <name evidence="13" type="ORF">BCZ21_05610</name>
    <name evidence="17" type="ORF">CA369_05135</name>
    <name evidence="16" type="ORF">CAV64_14020</name>
    <name evidence="20" type="ORF">CW845_05420</name>
    <name evidence="22" type="ORF">D4920_13775</name>
    <name evidence="21" type="ORF">D4B11_08725</name>
    <name evidence="23" type="ORF">D5N24_13135</name>
    <name evidence="25" type="ORF">D7104_05315</name>
    <name evidence="44" type="ORF">DCK61_14120</name>
    <name evidence="18" type="ORF">DCT16_06060</name>
    <name evidence="4" type="ORF">DQ70_12780</name>
    <name evidence="3" type="ORF">DU018_09445</name>
    <name evidence="47" type="ORF">DYZ80_00823</name>
    <name evidence="11" type="ORF">E1W56_14485</name>
    <name evidence="24" type="ORF">E5F58_14285</name>
    <name evidence="9" type="ORF">EX365_09275</name>
    <name evidence="8" type="ORF">EXZ73_09915</name>
    <name evidence="31" type="ORF">F6436_02185</name>
    <name evidence="32" type="ORF">F6515_11905</name>
    <name evidence="26" type="ORF">FA835_06455</name>
    <name evidence="28" type="ORF">FLQ97_11000</name>
    <name evidence="27" type="ORF">FLR03_08945</name>
    <name evidence="29" type="ORF">FNX40_02485</name>
    <name evidence="35" type="ORF">FV747_12630</name>
    <name evidence="36" type="ORF">G3O21_000440</name>
    <name evidence="37" type="ORF">GHH22_14245</name>
    <name evidence="42" type="ORF">GI949_02200</name>
    <name evidence="34" type="ORF">GJW51_04975</name>
    <name evidence="33" type="ORF">GQG13_06480</name>
    <name evidence="38" type="ORF">GYR60_10985</name>
    <name evidence="39" type="ORF">GYS09_12375</name>
    <name evidence="40" type="ORF">GYX23_02145</name>
    <name evidence="41" type="ORF">GYY14_05020</name>
    <name evidence="43" type="ORF">HQN34_001888</name>
    <name evidence="45" type="ORF">HZJ64_05245</name>
    <name evidence="5" type="ORF">KV70_02180</name>
    <name evidence="6" type="ORF">QD52_06295</name>
    <name evidence="7" type="ORF">UI29_06340</name>
</gene>
<dbReference type="SFLD" id="SFLDG01140">
    <property type="entry name" value="C2.B:_Phosphomannomutase_and_P"/>
    <property type="match status" value="1"/>
</dbReference>
<dbReference type="EMBL" id="AABBAW010000002">
    <property type="protein sequence ID" value="EAG2514811.1"/>
    <property type="molecule type" value="Genomic_DNA"/>
</dbReference>
<dbReference type="NCBIfam" id="NF007806">
    <property type="entry name" value="PRK10513.1"/>
    <property type="match status" value="1"/>
</dbReference>
<evidence type="ECO:0000313" key="63">
    <source>
        <dbReference type="Proteomes" id="UP000398321"/>
    </source>
</evidence>
<dbReference type="PROSITE" id="PS01228">
    <property type="entry name" value="COF_1"/>
    <property type="match status" value="1"/>
</dbReference>
<reference evidence="35 71" key="8">
    <citation type="submission" date="2019-08" db="EMBL/GenBank/DDBJ databases">
        <authorList>
            <person name="Ashton P.M."/>
            <person name="Dallman T."/>
            <person name="Nair S."/>
            <person name="De Pinna E."/>
            <person name="Peters T."/>
            <person name="Grant K."/>
        </authorList>
    </citation>
    <scope>NUCLEOTIDE SEQUENCE [LARGE SCALE GENOMIC DNA]</scope>
    <source>
        <strain evidence="22 79">282333</strain>
        <strain evidence="23 78">282352</strain>
        <strain evidence="21 82">289003</strain>
        <strain evidence="35 71">788324</strain>
        <strain evidence="11">RL15000286</strain>
    </source>
</reference>
<evidence type="ECO:0000313" key="48">
    <source>
        <dbReference type="Proteomes" id="UP000272537"/>
    </source>
</evidence>
<dbReference type="Proteomes" id="UP000528151">
    <property type="component" value="Unassembled WGS sequence"/>
</dbReference>
<dbReference type="Proteomes" id="UP000331186">
    <property type="component" value="Unassembled WGS sequence"/>
</dbReference>
<dbReference type="EMBL" id="AAAKQF010000001">
    <property type="protein sequence ID" value="EAC9039018.1"/>
    <property type="molecule type" value="Genomic_DNA"/>
</dbReference>
<dbReference type="Gene3D" id="3.40.50.1000">
    <property type="entry name" value="HAD superfamily/HAD-like"/>
    <property type="match status" value="1"/>
</dbReference>
<keyword evidence="24" id="KW-0378">Hydrolase</keyword>
<evidence type="ECO:0000313" key="53">
    <source>
        <dbReference type="Proteomes" id="UP000345329"/>
    </source>
</evidence>
<dbReference type="Proteomes" id="UP000566721">
    <property type="component" value="Unassembled WGS sequence"/>
</dbReference>
<evidence type="ECO:0000313" key="43">
    <source>
        <dbReference type="EMBL" id="HAJ9593682.1"/>
    </source>
</evidence>
<dbReference type="AlphaFoldDB" id="A0A0B8R7X0"/>
<evidence type="ECO:0000313" key="66">
    <source>
        <dbReference type="Proteomes" id="UP000423131"/>
    </source>
</evidence>
<evidence type="ECO:0000313" key="80">
    <source>
        <dbReference type="Proteomes" id="UP000540117"/>
    </source>
</evidence>
<dbReference type="Proteomes" id="UP000533021">
    <property type="component" value="Unassembled WGS sequence"/>
</dbReference>
<evidence type="ECO:0000313" key="7">
    <source>
        <dbReference type="EMBL" id="EAD3792399.1"/>
    </source>
</evidence>
<evidence type="ECO:0000313" key="6">
    <source>
        <dbReference type="EMBL" id="EAD1184696.1"/>
    </source>
</evidence>
<evidence type="ECO:0000313" key="23">
    <source>
        <dbReference type="EMBL" id="EAH3295349.1"/>
    </source>
</evidence>
<evidence type="ECO:0000313" key="13">
    <source>
        <dbReference type="EMBL" id="EAG2086728.1"/>
    </source>
</evidence>
<dbReference type="Proteomes" id="UP000841146">
    <property type="component" value="Unassembled WGS sequence"/>
</dbReference>
<dbReference type="Proteomes" id="UP000467536">
    <property type="component" value="Unassembled WGS sequence"/>
</dbReference>
<dbReference type="EMBL" id="AABDGJ010000001">
    <property type="protein sequence ID" value="EAG6989409.1"/>
    <property type="molecule type" value="Genomic_DNA"/>
</dbReference>
<dbReference type="Proteomes" id="UP000844415">
    <property type="component" value="Unassembled WGS sequence"/>
</dbReference>
<dbReference type="Proteomes" id="UP000548278">
    <property type="component" value="Unassembled WGS sequence"/>
</dbReference>
<dbReference type="Proteomes" id="UP000527632">
    <property type="component" value="Unassembled WGS sequence"/>
</dbReference>
<dbReference type="InterPro" id="IPR036412">
    <property type="entry name" value="HAD-like_sf"/>
</dbReference>
<dbReference type="EMBL" id="AABEMN010000011">
    <property type="protein sequence ID" value="EAG9519857.1"/>
    <property type="molecule type" value="Genomic_DNA"/>
</dbReference>
<dbReference type="Proteomes" id="UP000354255">
    <property type="component" value="Unassembled WGS sequence"/>
</dbReference>
<dbReference type="EMBL" id="QXLS01000002">
    <property type="protein sequence ID" value="RKA09181.1"/>
    <property type="molecule type" value="Genomic_DNA"/>
</dbReference>
<reference evidence="42" key="9">
    <citation type="submission" date="2019-11" db="EMBL/GenBank/DDBJ databases">
        <authorList>
            <consortium name="NCBI Pathogen Detection Project"/>
        </authorList>
    </citation>
    <scope>NUCLEOTIDE SEQUENCE</scope>
    <source>
        <strain evidence="37">09CEB371LM</strain>
        <strain evidence="43">2017-325981-023-01</strain>
        <strain evidence="39">CFIAFB20100120</strain>
        <strain evidence="38">CFIAFB20130012</strain>
        <strain evidence="41">CFIAFB20170037</strain>
        <strain evidence="40">CFIAFB20170045</strain>
        <strain evidence="42">DMG1500109</strain>
    </source>
</reference>
<dbReference type="EMBL" id="DABJAN010000003">
    <property type="protein sequence ID" value="HAJ9593682.1"/>
    <property type="molecule type" value="Genomic_DNA"/>
</dbReference>
<evidence type="ECO:0000313" key="17">
    <source>
        <dbReference type="EMBL" id="EAG4461664.1"/>
    </source>
</evidence>
<evidence type="ECO:0000313" key="15">
    <source>
        <dbReference type="EMBL" id="EAG2997540.1"/>
    </source>
</evidence>
<dbReference type="Proteomes" id="UP000460224">
    <property type="component" value="Unassembled WGS sequence"/>
</dbReference>
<evidence type="ECO:0000313" key="37">
    <source>
        <dbReference type="EMBL" id="HAA8054300.1"/>
    </source>
</evidence>
<dbReference type="EMBL" id="AAAJWF010000008">
    <property type="protein sequence ID" value="EAC7481558.1"/>
    <property type="molecule type" value="Genomic_DNA"/>
</dbReference>
<dbReference type="KEGG" id="lmv:Y193_00410"/>
<dbReference type="Proteomes" id="UP000364988">
    <property type="component" value="Unassembled WGS sequence"/>
</dbReference>
<dbReference type="EMBL" id="AABFVG010000011">
    <property type="protein sequence ID" value="EAH2283150.1"/>
    <property type="molecule type" value="Genomic_DNA"/>
</dbReference>
<dbReference type="SFLD" id="SFLDS00003">
    <property type="entry name" value="Haloacid_Dehalogenase"/>
    <property type="match status" value="1"/>
</dbReference>
<dbReference type="NCBIfam" id="TIGR00099">
    <property type="entry name" value="Cof-subfamily"/>
    <property type="match status" value="1"/>
</dbReference>
<dbReference type="EMBL" id="AAANYR010000004">
    <property type="protein sequence ID" value="EAD5786747.1"/>
    <property type="molecule type" value="Genomic_DNA"/>
</dbReference>
<reference evidence="45 81" key="10">
    <citation type="submission" date="2020-06" db="EMBL/GenBank/DDBJ databases">
        <title>Two Listeria outbreaks in Switzerland in 2018 and 2020.</title>
        <authorList>
            <person name="Stevens M.J.A."/>
            <person name="Bloemberg G."/>
            <person name="Nusch-Inderbinnen M."/>
            <person name="Stephan R."/>
        </authorList>
    </citation>
    <scope>NUCLEOTIDE SEQUENCE [LARGE SCALE GENOMIC DNA]</scope>
    <source>
        <strain evidence="45 81">N18-0707</strain>
    </source>
</reference>
<dbReference type="EMBL" id="AABGUK010000006">
    <property type="protein sequence ID" value="EAH4243156.1"/>
    <property type="molecule type" value="Genomic_DNA"/>
</dbReference>
<dbReference type="EMBL" id="AABEKY010000002">
    <property type="protein sequence ID" value="EAG9386923.1"/>
    <property type="molecule type" value="Genomic_DNA"/>
</dbReference>
<dbReference type="EMBL" id="AACJYH010000003">
    <property type="protein sequence ID" value="EAK8897119.1"/>
    <property type="molecule type" value="Genomic_DNA"/>
</dbReference>
<dbReference type="Proteomes" id="UP000843775">
    <property type="component" value="Unassembled WGS sequence"/>
</dbReference>
<evidence type="ECO:0000313" key="31">
    <source>
        <dbReference type="EMBL" id="ECY6543129.1"/>
    </source>
</evidence>
<dbReference type="EMBL" id="AABAGT010000010">
    <property type="protein sequence ID" value="EAG0867193.1"/>
    <property type="molecule type" value="Genomic_DNA"/>
</dbReference>
<dbReference type="Proteomes" id="UP000549379">
    <property type="component" value="Unassembled WGS sequence"/>
</dbReference>
<dbReference type="Proteomes" id="UP000389283">
    <property type="component" value="Unassembled WGS sequence"/>
</dbReference>
<dbReference type="EMBL" id="AANPAU010000001">
    <property type="protein sequence ID" value="EDP8513046.1"/>
    <property type="molecule type" value="Genomic_DNA"/>
</dbReference>
<evidence type="ECO:0000313" key="9">
    <source>
        <dbReference type="EMBL" id="EAD5786747.1"/>
    </source>
</evidence>
<evidence type="ECO:0000313" key="72">
    <source>
        <dbReference type="Proteomes" id="UP000478704"/>
    </source>
</evidence>
<evidence type="ECO:0000313" key="3">
    <source>
        <dbReference type="EMBL" id="EAC6548586.1"/>
    </source>
</evidence>
<dbReference type="EMBL" id="DAAIHR010000010">
    <property type="protein sequence ID" value="HAB8399040.1"/>
    <property type="molecule type" value="Genomic_DNA"/>
</dbReference>
<evidence type="ECO:0000313" key="60">
    <source>
        <dbReference type="Proteomes" id="UP000376505"/>
    </source>
</evidence>
<evidence type="ECO:0000313" key="38">
    <source>
        <dbReference type="EMBL" id="HAB8399040.1"/>
    </source>
</evidence>
<dbReference type="PANTHER" id="PTHR10000">
    <property type="entry name" value="PHOSPHOSERINE PHOSPHATASE"/>
    <property type="match status" value="1"/>
</dbReference>
<evidence type="ECO:0000313" key="46">
    <source>
        <dbReference type="EMBL" id="OET52664.1"/>
    </source>
</evidence>
<evidence type="ECO:0000313" key="85">
    <source>
        <dbReference type="Proteomes" id="UP000566721"/>
    </source>
</evidence>
<evidence type="ECO:0000313" key="42">
    <source>
        <dbReference type="EMBL" id="HAC1753785.1"/>
    </source>
</evidence>
<dbReference type="GO" id="GO:0000287">
    <property type="term" value="F:magnesium ion binding"/>
    <property type="evidence" value="ECO:0007669"/>
    <property type="project" value="TreeGrafter"/>
</dbReference>
<dbReference type="KEGG" id="lmok:CQ02_00880"/>
<evidence type="ECO:0000313" key="54">
    <source>
        <dbReference type="Proteomes" id="UP000350032"/>
    </source>
</evidence>
<reference evidence="44 69" key="4">
    <citation type="submission" date="2018-04" db="EMBL/GenBank/DDBJ databases">
        <title>Genome Analysis of a Prevalent Clone of Listeria monocytogenes Sequence Type 87 in China.</title>
        <authorList>
            <person name="Wang Y."/>
        </authorList>
    </citation>
    <scope>NUCLEOTIDE SEQUENCE [LARGE SCALE GENOMIC DNA]</scope>
    <source>
        <strain evidence="44 69">ICDC_LM1523</strain>
    </source>
</reference>
<dbReference type="Proteomes" id="UP000546397">
    <property type="component" value="Unassembled WGS sequence"/>
</dbReference>
<evidence type="ECO:0000313" key="5">
    <source>
        <dbReference type="EMBL" id="EAC9039018.1"/>
    </source>
</evidence>
<dbReference type="PANTHER" id="PTHR10000:SF8">
    <property type="entry name" value="HAD SUPERFAMILY HYDROLASE-LIKE, TYPE 3"/>
    <property type="match status" value="1"/>
</dbReference>
<evidence type="ECO:0000313" key="62">
    <source>
        <dbReference type="Proteomes" id="UP000389283"/>
    </source>
</evidence>
<evidence type="ECO:0000313" key="64">
    <source>
        <dbReference type="Proteomes" id="UP000403352"/>
    </source>
</evidence>
<dbReference type="Proteomes" id="UP000544530">
    <property type="component" value="Unassembled WGS sequence"/>
</dbReference>
<dbReference type="Proteomes" id="UP000358545">
    <property type="component" value="Unassembled WGS sequence"/>
</dbReference>
<evidence type="ECO:0000313" key="57">
    <source>
        <dbReference type="Proteomes" id="UP000364988"/>
    </source>
</evidence>
<evidence type="ECO:0000313" key="55">
    <source>
        <dbReference type="Proteomes" id="UP000354255"/>
    </source>
</evidence>
<dbReference type="EMBL" id="AAANYN010000014">
    <property type="protein sequence ID" value="EAD5774603.1"/>
    <property type="molecule type" value="Genomic_DNA"/>
</dbReference>
<evidence type="ECO:0000313" key="76">
    <source>
        <dbReference type="Proteomes" id="UP000527632"/>
    </source>
</evidence>
<evidence type="ECO:0000313" key="78">
    <source>
        <dbReference type="Proteomes" id="UP000530452"/>
    </source>
</evidence>
<dbReference type="EMBL" id="AAAJKI010000021">
    <property type="protein sequence ID" value="EAC6548586.1"/>
    <property type="molecule type" value="Genomic_DNA"/>
</dbReference>
<dbReference type="Proteomes" id="UP000344343">
    <property type="component" value="Unassembled WGS sequence"/>
</dbReference>
<dbReference type="GO" id="GO:0005829">
    <property type="term" value="C:cytosol"/>
    <property type="evidence" value="ECO:0007669"/>
    <property type="project" value="TreeGrafter"/>
</dbReference>
<dbReference type="EMBL" id="AAHZFN010000010">
    <property type="protein sequence ID" value="ECB9473796.1"/>
    <property type="molecule type" value="Genomic_DNA"/>
</dbReference>
<evidence type="ECO:0000313" key="84">
    <source>
        <dbReference type="Proteomes" id="UP000549379"/>
    </source>
</evidence>
<dbReference type="EMBL" id="AALGDA010000046">
    <property type="protein sequence ID" value="ECY9783689.1"/>
    <property type="molecule type" value="Genomic_DNA"/>
</dbReference>
<dbReference type="Proteomes" id="UP000540117">
    <property type="component" value="Unassembled WGS sequence"/>
</dbReference>
<dbReference type="Proteomes" id="UP000410967">
    <property type="component" value="Unassembled WGS sequence"/>
</dbReference>
<dbReference type="Proteomes" id="UP000525850">
    <property type="component" value="Unassembled WGS sequence"/>
</dbReference>
<dbReference type="EMBL" id="AAHZFY010000025">
    <property type="protein sequence ID" value="ECB9514254.1"/>
    <property type="molecule type" value="Genomic_DNA"/>
</dbReference>
<evidence type="ECO:0000313" key="45">
    <source>
        <dbReference type="EMBL" id="NYA01228.1"/>
    </source>
</evidence>
<evidence type="ECO:0000313" key="88">
    <source>
        <dbReference type="Proteomes" id="UP000843775"/>
    </source>
</evidence>
<evidence type="ECO:0000313" key="40">
    <source>
        <dbReference type="EMBL" id="HAC0011791.1"/>
    </source>
</evidence>
<dbReference type="Proteomes" id="UP000339309">
    <property type="component" value="Unassembled WGS sequence"/>
</dbReference>
<evidence type="ECO:0000313" key="39">
    <source>
        <dbReference type="EMBL" id="HAB8558083.1"/>
    </source>
</evidence>
<dbReference type="EMBL" id="AABBZO010000004">
    <property type="protein sequence ID" value="EAG4461664.1"/>
    <property type="molecule type" value="Genomic_DNA"/>
</dbReference>
<organism evidence="24 76">
    <name type="scientific">Listeria monocytogenes</name>
    <dbReference type="NCBI Taxonomy" id="1639"/>
    <lineage>
        <taxon>Bacteria</taxon>
        <taxon>Bacillati</taxon>
        <taxon>Bacillota</taxon>
        <taxon>Bacilli</taxon>
        <taxon>Bacillales</taxon>
        <taxon>Listeriaceae</taxon>
        <taxon>Listeria</taxon>
    </lineage>
</organism>
<dbReference type="EMBL" id="AAAIKW010000006">
    <property type="protein sequence ID" value="EAC4552840.1"/>
    <property type="molecule type" value="Genomic_DNA"/>
</dbReference>
<evidence type="ECO:0000313" key="77">
    <source>
        <dbReference type="Proteomes" id="UP000528151"/>
    </source>
</evidence>
<dbReference type="EMBL" id="AABAWE010000002">
    <property type="protein sequence ID" value="EAG2086728.1"/>
    <property type="molecule type" value="Genomic_DNA"/>
</dbReference>
<evidence type="ECO:0000313" key="21">
    <source>
        <dbReference type="EMBL" id="EAG9519857.1"/>
    </source>
</evidence>
<evidence type="ECO:0000313" key="30">
    <source>
        <dbReference type="EMBL" id="ECX6925620.1"/>
    </source>
</evidence>
<evidence type="ECO:0000313" key="73">
    <source>
        <dbReference type="Proteomes" id="UP000489121"/>
    </source>
</evidence>
<evidence type="ECO:0000313" key="74">
    <source>
        <dbReference type="Proteomes" id="UP000522199"/>
    </source>
</evidence>
<evidence type="ECO:0000313" key="12">
    <source>
        <dbReference type="EMBL" id="EAG0867193.1"/>
    </source>
</evidence>
<comment type="caution">
    <text evidence="24">The sequence shown here is derived from an EMBL/GenBank/DDBJ whole genome shotgun (WGS) entry which is preliminary data.</text>
</comment>
<dbReference type="Proteomes" id="UP000455569">
    <property type="component" value="Unassembled WGS sequence"/>
</dbReference>
<evidence type="ECO:0000313" key="89">
    <source>
        <dbReference type="Proteomes" id="UP000844415"/>
    </source>
</evidence>
<dbReference type="InterPro" id="IPR000150">
    <property type="entry name" value="Cof"/>
</dbReference>
<evidence type="ECO:0000313" key="32">
    <source>
        <dbReference type="EMBL" id="ECY9783689.1"/>
    </source>
</evidence>
<dbReference type="EMBL" id="AAALRN010000002">
    <property type="protein sequence ID" value="EAD1184696.1"/>
    <property type="molecule type" value="Genomic_DNA"/>
</dbReference>
<dbReference type="EMBL" id="DAAJFY010000002">
    <property type="protein sequence ID" value="HAC0274733.1"/>
    <property type="molecule type" value="Genomic_DNA"/>
</dbReference>
<dbReference type="Proteomes" id="UP000467347">
    <property type="component" value="Unassembled WGS sequence"/>
</dbReference>
<dbReference type="Proteomes" id="UP000337746">
    <property type="component" value="Unassembled WGS sequence"/>
</dbReference>
<evidence type="ECO:0000313" key="4">
    <source>
        <dbReference type="EMBL" id="EAC7481558.1"/>
    </source>
</evidence>
<evidence type="ECO:0000313" key="75">
    <source>
        <dbReference type="Proteomes" id="UP000525850"/>
    </source>
</evidence>
<evidence type="ECO:0000313" key="24">
    <source>
        <dbReference type="EMBL" id="EAH4243156.1"/>
    </source>
</evidence>
<evidence type="ECO:0000313" key="33">
    <source>
        <dbReference type="EMBL" id="EDN7714775.1"/>
    </source>
</evidence>
<protein>
    <submittedName>
        <fullName evidence="44">Cof-type HAD-IIB family hydrolase</fullName>
    </submittedName>
    <submittedName>
        <fullName evidence="47">Sugar phosphatase YidA</fullName>
    </submittedName>
    <submittedName>
        <fullName evidence="24">Sugar-phosphatase</fullName>
        <ecNumber evidence="24 47">3.1.3.23</ecNumber>
    </submittedName>
</protein>
<dbReference type="Proteomes" id="UP000376505">
    <property type="component" value="Unassembled WGS sequence"/>
</dbReference>
<evidence type="ECO:0000313" key="8">
    <source>
        <dbReference type="EMBL" id="EAD5774603.1"/>
    </source>
</evidence>
<evidence type="ECO:0000313" key="41">
    <source>
        <dbReference type="EMBL" id="HAC0274733.1"/>
    </source>
</evidence>
<evidence type="ECO:0000313" key="49">
    <source>
        <dbReference type="Proteomes" id="UP000331186"/>
    </source>
</evidence>
<dbReference type="Proteomes" id="UP000403352">
    <property type="component" value="Unassembled WGS sequence"/>
</dbReference>
<evidence type="ECO:0000313" key="36">
    <source>
        <dbReference type="EMBL" id="EDP8513046.1"/>
    </source>
</evidence>
<reference evidence="24 76" key="6">
    <citation type="submission" date="2019-04" db="EMBL/GenBank/DDBJ databases">
        <authorList>
            <consortium name="GenomeTrakr: Next Generation Sequencing Network for Food Pathogen Tracability"/>
        </authorList>
    </citation>
    <scope>NUCLEOTIDE SEQUENCE [LARGE SCALE GENOMIC DNA]</scope>
    <source>
        <strain evidence="15 84">10B02965A-1</strain>
        <strain evidence="4 59">CFSAN008042</strain>
        <strain evidence="17 77">CFSAN063727</strain>
        <strain evidence="33 68">CFSAN102901</strain>
        <strain evidence="10 61">FDA00006494</strain>
        <strain evidence="2 58">FDA00007096</strain>
        <strain evidence="6 64">FDA00008584</strain>
        <strain evidence="3 49">FDA00013332</strain>
        <strain evidence="9 52">FDA00013853</strain>
        <strain evidence="27 66">FDA00014336</strain>
        <strain evidence="29 62">FDA00014370</strain>
        <strain evidence="28 63">FDA00014392</strain>
        <strain evidence="36">FDA00015054</strain>
        <strain evidence="16 80">FDA1005580-S054-001</strain>
        <strain evidence="72">FDA1090798-S029-001</strain>
        <strain evidence="14 75">FDA960927-006-004</strain>
        <strain evidence="18 85">FLAG-38921</strain>
        <strain evidence="30 67">FLAG-51482A</strain>
        <strain evidence="13 50">FLAG-54356</strain>
        <strain evidence="8 60">FSIS31901579</strain>
        <strain evidence="24 76">LS1344</strain>
        <strain evidence="34 70">OSF101448</strain>
        <strain evidence="7 53">VA-WGS-00405</strain>
    </source>
</reference>
<dbReference type="Proteomes" id="UP000489121">
    <property type="component" value="Unassembled WGS sequence"/>
</dbReference>
<evidence type="ECO:0000313" key="58">
    <source>
        <dbReference type="Proteomes" id="UP000365297"/>
    </source>
</evidence>
<dbReference type="EMBL" id="AACKDQ010000012">
    <property type="protein sequence ID" value="EAK9316751.1"/>
    <property type="molecule type" value="Genomic_DNA"/>
</dbReference>
<dbReference type="GO" id="GO:0050308">
    <property type="term" value="F:sugar-phosphatase activity"/>
    <property type="evidence" value="ECO:0007669"/>
    <property type="project" value="UniProtKB-EC"/>
</dbReference>
<evidence type="ECO:0000313" key="19">
    <source>
        <dbReference type="EMBL" id="EAG6989409.1"/>
    </source>
</evidence>
<dbReference type="EMBL" id="AANDSR010000002">
    <property type="protein sequence ID" value="EDN9836022.1"/>
    <property type="molecule type" value="Genomic_DNA"/>
</dbReference>
<dbReference type="Proteomes" id="UP000398321">
    <property type="component" value="Unassembled WGS sequence"/>
</dbReference>
<evidence type="ECO:0000313" key="29">
    <source>
        <dbReference type="EMBL" id="ECC1555670.1"/>
    </source>
</evidence>
<evidence type="ECO:0000313" key="14">
    <source>
        <dbReference type="EMBL" id="EAG2514811.1"/>
    </source>
</evidence>
<dbReference type="EMBL" id="AABBHO010000026">
    <property type="protein sequence ID" value="EAG2997540.1"/>
    <property type="molecule type" value="Genomic_DNA"/>
</dbReference>
<evidence type="ECO:0000313" key="47">
    <source>
        <dbReference type="EMBL" id="RKA09181.1"/>
    </source>
</evidence>
<evidence type="ECO:0000313" key="83">
    <source>
        <dbReference type="Proteomes" id="UP000548278"/>
    </source>
</evidence>
<dbReference type="EMBL" id="MJTJ01000004">
    <property type="protein sequence ID" value="OET52664.1"/>
    <property type="molecule type" value="Genomic_DNA"/>
</dbReference>
<dbReference type="EC" id="3.1.3.23" evidence="24 47"/>
<dbReference type="Proteomes" id="UP000423131">
    <property type="component" value="Unassembled WGS sequence"/>
</dbReference>
<dbReference type="EMBL" id="AAIAJJ010000001">
    <property type="protein sequence ID" value="ECC1555670.1"/>
    <property type="molecule type" value="Genomic_DNA"/>
</dbReference>
<sequence length="270" mass="29613">MYKIIAIDIDGTLLNDAHEITLAVRDSIKAAKAKGVKVVLCTGRPLAGIKKSLIELDLLDEGDYAITFNGAVVLETASEKTLADITLNKTELEEIYAFCHAENVNVTYFDGKNMYVPSRKITEITCQDSLLLGTPLYHLPVEEAPESIHVSKVMLLDSPEKITDVIKKLPESIKEKFYVVRSVPYNLEFLQKGVNKGSALASLAEKLGVSQSEVMSIGDQENDITMIEYAGMGVAMGNATEHIKEIANYTTTTNNEDGVAQAIQMLILDR</sequence>
<evidence type="ECO:0000313" key="52">
    <source>
        <dbReference type="Proteomes" id="UP000344343"/>
    </source>
</evidence>
<dbReference type="Proteomes" id="UP000379076">
    <property type="component" value="Unassembled WGS sequence"/>
</dbReference>
<dbReference type="Proteomes" id="UP000530452">
    <property type="component" value="Unassembled WGS sequence"/>
</dbReference>
<evidence type="ECO:0000313" key="20">
    <source>
        <dbReference type="EMBL" id="EAG9386923.1"/>
    </source>
</evidence>
<name>A0A0B8R7X0_LISMN</name>
<evidence type="ECO:0000313" key="22">
    <source>
        <dbReference type="EMBL" id="EAH2283150.1"/>
    </source>
</evidence>
<evidence type="ECO:0000313" key="87">
    <source>
        <dbReference type="Proteomes" id="UP000841146"/>
    </source>
</evidence>
<evidence type="ECO:0000313" key="59">
    <source>
        <dbReference type="Proteomes" id="UP000368512"/>
    </source>
</evidence>
<dbReference type="Proteomes" id="UP000345329">
    <property type="component" value="Unassembled WGS sequence"/>
</dbReference>
<evidence type="ECO:0000313" key="18">
    <source>
        <dbReference type="EMBL" id="EAG6168957.1"/>
    </source>
</evidence>
<evidence type="ECO:0000313" key="26">
    <source>
        <dbReference type="EMBL" id="EAK9316751.1"/>
    </source>
</evidence>
<evidence type="ECO:0000313" key="70">
    <source>
        <dbReference type="Proteomes" id="UP000467347"/>
    </source>
</evidence>
<dbReference type="EMBL" id="JACAVN010000002">
    <property type="protein sequence ID" value="NYA01228.1"/>
    <property type="molecule type" value="Genomic_DNA"/>
</dbReference>
<dbReference type="EMBL" id="AALAQH010000009">
    <property type="protein sequence ID" value="ECX6925620.1"/>
    <property type="molecule type" value="Genomic_DNA"/>
</dbReference>
<dbReference type="Proteomes" id="UP000478704">
    <property type="component" value="Unassembled WGS sequence"/>
</dbReference>
<reference evidence="46 90" key="1">
    <citation type="submission" date="2016-09" db="EMBL/GenBank/DDBJ databases">
        <title>100K Listeria isolates.</title>
        <authorList>
            <person name="Chen P."/>
            <person name="Weimer B.C."/>
            <person name="Kong N."/>
            <person name="Huang B."/>
        </authorList>
    </citation>
    <scope>NUCLEOTIDE SEQUENCE [LARGE SCALE GENOMIC DNA]</scope>
    <source>
        <strain evidence="46 90">BCW_2383</strain>
    </source>
</reference>
<dbReference type="EMBL" id="AABGHY010000011">
    <property type="protein sequence ID" value="EAH3295349.1"/>
    <property type="molecule type" value="Genomic_DNA"/>
</dbReference>
<evidence type="ECO:0000313" key="81">
    <source>
        <dbReference type="Proteomes" id="UP000544530"/>
    </source>
</evidence>
<dbReference type="Proteomes" id="UP000365297">
    <property type="component" value="Unassembled WGS sequence"/>
</dbReference>
<reference evidence="51 55" key="5">
    <citation type="submission" date="2018-06" db="EMBL/GenBank/DDBJ databases">
        <authorList>
            <consortium name="PulseNet: The National Subtyping Network for Foodborne Disease Surveillance"/>
            <person name="Tarr C.L."/>
            <person name="Trees E."/>
            <person name="Katz L.S."/>
            <person name="Carleton-Romer H.A."/>
            <person name="Stroika S."/>
            <person name="Kucerova Z."/>
            <person name="Roache K.F."/>
            <person name="Sabol A.L."/>
            <person name="Besser J."/>
            <person name="Gerner-Smidt P."/>
        </authorList>
    </citation>
    <scope>NUCLEOTIDE SEQUENCE [LARGE SCALE GENOMIC DNA]</scope>
    <source>
        <strain evidence="1 51">2015L-6227</strain>
        <strain evidence="5 55">PNUSAL000910</strain>
        <strain evidence="12 56">PNUSAL002180</strain>
        <strain evidence="25 54">PNUSAL004402</strain>
        <strain evidence="32 73">PNUSAL005692</strain>
    </source>
</reference>
<dbReference type="EMBL" id="AANCRK010000002">
    <property type="protein sequence ID" value="EDN7714775.1"/>
    <property type="molecule type" value="Genomic_DNA"/>
</dbReference>
<evidence type="ECO:0000313" key="11">
    <source>
        <dbReference type="EMBL" id="EAE4943252.1"/>
    </source>
</evidence>
<dbReference type="EMBL" id="DAAJCS010000001">
    <property type="protein sequence ID" value="HAC0011791.1"/>
    <property type="molecule type" value="Genomic_DNA"/>
</dbReference>
<evidence type="ECO:0000313" key="51">
    <source>
        <dbReference type="Proteomes" id="UP000339309"/>
    </source>
</evidence>
<proteinExistence type="predicted"/>
<dbReference type="SUPFAM" id="SSF56784">
    <property type="entry name" value="HAD-like"/>
    <property type="match status" value="1"/>
</dbReference>
<dbReference type="InterPro" id="IPR006379">
    <property type="entry name" value="HAD-SF_hydro_IIB"/>
</dbReference>
<evidence type="ECO:0000313" key="71">
    <source>
        <dbReference type="Proteomes" id="UP000467536"/>
    </source>
</evidence>
<evidence type="ECO:0000313" key="56">
    <source>
        <dbReference type="Proteomes" id="UP000358545"/>
    </source>
</evidence>
<dbReference type="EMBL" id="AANEHK010000013">
    <property type="protein sequence ID" value="EDO0986840.1"/>
    <property type="molecule type" value="Genomic_DNA"/>
</dbReference>
<evidence type="ECO:0000313" key="67">
    <source>
        <dbReference type="Proteomes" id="UP000427828"/>
    </source>
</evidence>
<evidence type="ECO:0000313" key="34">
    <source>
        <dbReference type="EMBL" id="EDN9836022.1"/>
    </source>
</evidence>
<dbReference type="RefSeq" id="WP_003725481.1">
    <property type="nucleotide sequence ID" value="NC_021824.1"/>
</dbReference>
<evidence type="ECO:0000313" key="79">
    <source>
        <dbReference type="Proteomes" id="UP000533021"/>
    </source>
</evidence>
<dbReference type="PROSITE" id="PS01229">
    <property type="entry name" value="COF_2"/>
    <property type="match status" value="1"/>
</dbReference>
<dbReference type="CDD" id="cd07516">
    <property type="entry name" value="HAD_Pase"/>
    <property type="match status" value="1"/>
</dbReference>
<dbReference type="Proteomes" id="UP000393182">
    <property type="component" value="Unassembled WGS sequence"/>
</dbReference>
<dbReference type="Proteomes" id="UP000522199">
    <property type="component" value="Unassembled WGS sequence"/>
</dbReference>
<dbReference type="SFLD" id="SFLDG01144">
    <property type="entry name" value="C2.B.4:_PGP_Like"/>
    <property type="match status" value="1"/>
</dbReference>
<evidence type="ECO:0000313" key="28">
    <source>
        <dbReference type="EMBL" id="ECB9514254.1"/>
    </source>
</evidence>
<dbReference type="Proteomes" id="UP000852906">
    <property type="component" value="Unassembled WGS sequence"/>
</dbReference>
<dbReference type="EMBL" id="AAASLB010000011">
    <property type="protein sequence ID" value="EAE4943252.1"/>
    <property type="molecule type" value="Genomic_DNA"/>
</dbReference>
<evidence type="ECO:0000313" key="2">
    <source>
        <dbReference type="EMBL" id="EAC5551527.1"/>
    </source>
</evidence>
<dbReference type="Proteomes" id="UP000840039">
    <property type="component" value="Unassembled WGS sequence"/>
</dbReference>
<evidence type="ECO:0000313" key="68">
    <source>
        <dbReference type="Proteomes" id="UP000455569"/>
    </source>
</evidence>
<dbReference type="EMBL" id="DAAIJL010000013">
    <property type="protein sequence ID" value="HAB8558083.1"/>
    <property type="molecule type" value="Genomic_DNA"/>
</dbReference>
<evidence type="ECO:0000313" key="35">
    <source>
        <dbReference type="EMBL" id="EDO0986840.1"/>
    </source>
</evidence>
<evidence type="ECO:0000313" key="69">
    <source>
        <dbReference type="Proteomes" id="UP000460224"/>
    </source>
</evidence>
<dbReference type="InterPro" id="IPR023214">
    <property type="entry name" value="HAD_sf"/>
</dbReference>
<dbReference type="EMBL" id="AAAMZD010000002">
    <property type="protein sequence ID" value="EAD3792399.1"/>
    <property type="molecule type" value="Genomic_DNA"/>
</dbReference>
<evidence type="ECO:0000313" key="25">
    <source>
        <dbReference type="EMBL" id="EAK8897119.1"/>
    </source>
</evidence>
<evidence type="ECO:0000313" key="44">
    <source>
        <dbReference type="EMBL" id="KAA9447444.1"/>
    </source>
</evidence>
<dbReference type="Proteomes" id="UP000272537">
    <property type="component" value="Unassembled WGS sequence"/>
</dbReference>
<reference evidence="65 74" key="7">
    <citation type="submission" date="2019-04" db="EMBL/GenBank/DDBJ databases">
        <authorList>
            <consortium name="GenomeTrakr network: Whole genome sequencing for foodborne pathogen traceback"/>
        </authorList>
    </citation>
    <scope>NUCLEOTIDE SEQUENCE [LARGE SCALE GENOMIC DNA]</scope>
    <source>
        <strain evidence="19 83">CFSAN004300</strain>
        <strain evidence="20 74">CFSAN072474</strain>
        <strain evidence="31 57">FLAG-55987</strain>
        <strain evidence="26 65">PHLUSALM00088</strain>
    </source>
</reference>
<evidence type="ECO:0000313" key="86">
    <source>
        <dbReference type="Proteomes" id="UP000840197"/>
    </source>
</evidence>
<dbReference type="EMBL" id="AAAQQZ010000007">
    <property type="protein sequence ID" value="EAE1339893.1"/>
    <property type="molecule type" value="Genomic_DNA"/>
</dbReference>
<evidence type="ECO:0000313" key="90">
    <source>
        <dbReference type="Proteomes" id="UP000852906"/>
    </source>
</evidence>
<dbReference type="Pfam" id="PF08282">
    <property type="entry name" value="Hydrolase_3"/>
    <property type="match status" value="1"/>
</dbReference>
<evidence type="ECO:0000313" key="65">
    <source>
        <dbReference type="Proteomes" id="UP000410967"/>
    </source>
</evidence>
<dbReference type="Gene3D" id="3.30.1240.10">
    <property type="match status" value="1"/>
</dbReference>
<dbReference type="EMBL" id="AABBYJ010000009">
    <property type="protein sequence ID" value="EAG4332361.1"/>
    <property type="molecule type" value="Genomic_DNA"/>
</dbReference>
<dbReference type="EMBL" id="DAAJZA010000001">
    <property type="protein sequence ID" value="HAC1753785.1"/>
    <property type="molecule type" value="Genomic_DNA"/>
</dbReference>